<accession>A0A017SVC9</accession>
<dbReference type="STRING" id="1192034.CAP_0990"/>
<sequence length="221" mass="24462">MSDITTDLVRQATAGDRRAVRALVEALTPVIQARVARVLLRAGGAARGREVRQEVGDLVQQVFERLFADRGATLLQWDPARGMSLLNFVGLLAEREAVTVLRSRRKSPFTEDPMEREDLERGAGSGDREGEIERLVASREALSCLVRAMKARLSAQGLRMFTWLLVEERSVEEVCAVEGMSADAVYAWRSRLTRLAREIGAEITSDTATVPRKPGEKAREG</sequence>
<feature type="region of interest" description="Disordered" evidence="1">
    <location>
        <begin position="104"/>
        <end position="126"/>
    </location>
</feature>
<comment type="caution">
    <text evidence="2">The sequence shown here is derived from an EMBL/GenBank/DDBJ whole genome shotgun (WGS) entry which is preliminary data.</text>
</comment>
<dbReference type="eggNOG" id="COG1595">
    <property type="taxonomic scope" value="Bacteria"/>
</dbReference>
<reference evidence="2 3" key="1">
    <citation type="submission" date="2013-05" db="EMBL/GenBank/DDBJ databases">
        <title>Genome assembly of Chondromyces apiculatus DSM 436.</title>
        <authorList>
            <person name="Sharma G."/>
            <person name="Khatri I."/>
            <person name="Kaur C."/>
            <person name="Mayilraj S."/>
            <person name="Subramanian S."/>
        </authorList>
    </citation>
    <scope>NUCLEOTIDE SEQUENCE [LARGE SCALE GENOMIC DNA]</scope>
    <source>
        <strain evidence="2 3">DSM 436</strain>
    </source>
</reference>
<dbReference type="GO" id="GO:0006352">
    <property type="term" value="P:DNA-templated transcription initiation"/>
    <property type="evidence" value="ECO:0007669"/>
    <property type="project" value="InterPro"/>
</dbReference>
<keyword evidence="3" id="KW-1185">Reference proteome</keyword>
<feature type="compositionally biased region" description="Basic and acidic residues" evidence="1">
    <location>
        <begin position="116"/>
        <end position="126"/>
    </location>
</feature>
<dbReference type="Gene3D" id="1.10.1740.10">
    <property type="match status" value="1"/>
</dbReference>
<dbReference type="GO" id="GO:0003700">
    <property type="term" value="F:DNA-binding transcription factor activity"/>
    <property type="evidence" value="ECO:0007669"/>
    <property type="project" value="InterPro"/>
</dbReference>
<dbReference type="OrthoDB" id="5513017at2"/>
<dbReference type="Proteomes" id="UP000019678">
    <property type="component" value="Unassembled WGS sequence"/>
</dbReference>
<evidence type="ECO:0000313" key="3">
    <source>
        <dbReference type="Proteomes" id="UP000019678"/>
    </source>
</evidence>
<evidence type="ECO:0000256" key="1">
    <source>
        <dbReference type="SAM" id="MobiDB-lite"/>
    </source>
</evidence>
<dbReference type="InterPro" id="IPR013325">
    <property type="entry name" value="RNA_pol_sigma_r2"/>
</dbReference>
<name>A0A017SVC9_9BACT</name>
<gene>
    <name evidence="2" type="ORF">CAP_0990</name>
</gene>
<organism evidence="2 3">
    <name type="scientific">Chondromyces apiculatus DSM 436</name>
    <dbReference type="NCBI Taxonomy" id="1192034"/>
    <lineage>
        <taxon>Bacteria</taxon>
        <taxon>Pseudomonadati</taxon>
        <taxon>Myxococcota</taxon>
        <taxon>Polyangia</taxon>
        <taxon>Polyangiales</taxon>
        <taxon>Polyangiaceae</taxon>
        <taxon>Chondromyces</taxon>
    </lineage>
</organism>
<proteinExistence type="predicted"/>
<protein>
    <submittedName>
        <fullName evidence="2">Uncharacterized protein</fullName>
    </submittedName>
</protein>
<dbReference type="EMBL" id="ASRX01000119">
    <property type="protein sequence ID" value="EYF00261.1"/>
    <property type="molecule type" value="Genomic_DNA"/>
</dbReference>
<evidence type="ECO:0000313" key="2">
    <source>
        <dbReference type="EMBL" id="EYF00261.1"/>
    </source>
</evidence>
<dbReference type="AlphaFoldDB" id="A0A017SVC9"/>
<dbReference type="RefSeq" id="WP_044251783.1">
    <property type="nucleotide sequence ID" value="NZ_ASRX01000119.1"/>
</dbReference>
<dbReference type="SUPFAM" id="SSF88946">
    <property type="entry name" value="Sigma2 domain of RNA polymerase sigma factors"/>
    <property type="match status" value="1"/>
</dbReference>